<name>A0ACB7T2Y3_HYAAI</name>
<protein>
    <submittedName>
        <fullName evidence="1">Uncharacterized protein</fullName>
    </submittedName>
</protein>
<gene>
    <name evidence="1" type="ORF">HPB50_000520</name>
</gene>
<proteinExistence type="predicted"/>
<dbReference type="EMBL" id="CM023491">
    <property type="protein sequence ID" value="KAH6940499.1"/>
    <property type="molecule type" value="Genomic_DNA"/>
</dbReference>
<reference evidence="1" key="1">
    <citation type="submission" date="2020-05" db="EMBL/GenBank/DDBJ databases">
        <title>Large-scale comparative analyses of tick genomes elucidate their genetic diversity and vector capacities.</title>
        <authorList>
            <person name="Jia N."/>
            <person name="Wang J."/>
            <person name="Shi W."/>
            <person name="Du L."/>
            <person name="Sun Y."/>
            <person name="Zhan W."/>
            <person name="Jiang J."/>
            <person name="Wang Q."/>
            <person name="Zhang B."/>
            <person name="Ji P."/>
            <person name="Sakyi L.B."/>
            <person name="Cui X."/>
            <person name="Yuan T."/>
            <person name="Jiang B."/>
            <person name="Yang W."/>
            <person name="Lam T.T.-Y."/>
            <person name="Chang Q."/>
            <person name="Ding S."/>
            <person name="Wang X."/>
            <person name="Zhu J."/>
            <person name="Ruan X."/>
            <person name="Zhao L."/>
            <person name="Wei J."/>
            <person name="Que T."/>
            <person name="Du C."/>
            <person name="Cheng J."/>
            <person name="Dai P."/>
            <person name="Han X."/>
            <person name="Huang E."/>
            <person name="Gao Y."/>
            <person name="Liu J."/>
            <person name="Shao H."/>
            <person name="Ye R."/>
            <person name="Li L."/>
            <person name="Wei W."/>
            <person name="Wang X."/>
            <person name="Wang C."/>
            <person name="Yang T."/>
            <person name="Huo Q."/>
            <person name="Li W."/>
            <person name="Guo W."/>
            <person name="Chen H."/>
            <person name="Zhou L."/>
            <person name="Ni X."/>
            <person name="Tian J."/>
            <person name="Zhou Y."/>
            <person name="Sheng Y."/>
            <person name="Liu T."/>
            <person name="Pan Y."/>
            <person name="Xia L."/>
            <person name="Li J."/>
            <person name="Zhao F."/>
            <person name="Cao W."/>
        </authorList>
    </citation>
    <scope>NUCLEOTIDE SEQUENCE</scope>
    <source>
        <strain evidence="1">Hyas-2018</strain>
    </source>
</reference>
<dbReference type="Proteomes" id="UP000821845">
    <property type="component" value="Chromosome 11"/>
</dbReference>
<evidence type="ECO:0000313" key="2">
    <source>
        <dbReference type="Proteomes" id="UP000821845"/>
    </source>
</evidence>
<accession>A0ACB7T2Y3</accession>
<keyword evidence="2" id="KW-1185">Reference proteome</keyword>
<comment type="caution">
    <text evidence="1">The sequence shown here is derived from an EMBL/GenBank/DDBJ whole genome shotgun (WGS) entry which is preliminary data.</text>
</comment>
<organism evidence="1 2">
    <name type="scientific">Hyalomma asiaticum</name>
    <name type="common">Tick</name>
    <dbReference type="NCBI Taxonomy" id="266040"/>
    <lineage>
        <taxon>Eukaryota</taxon>
        <taxon>Metazoa</taxon>
        <taxon>Ecdysozoa</taxon>
        <taxon>Arthropoda</taxon>
        <taxon>Chelicerata</taxon>
        <taxon>Arachnida</taxon>
        <taxon>Acari</taxon>
        <taxon>Parasitiformes</taxon>
        <taxon>Ixodida</taxon>
        <taxon>Ixodoidea</taxon>
        <taxon>Ixodidae</taxon>
        <taxon>Hyalomminae</taxon>
        <taxon>Hyalomma</taxon>
    </lineage>
</organism>
<sequence>MFTDNQNGLPSSLKRLVQRRWEAVLQRRHPRRRSLPANIPDGRKERNGSTSNSHTHVQTPYPISSAAHSMEQLHRSSSARGHAPPQGRARHTGLRVTADCVAAGLRSYATGIASR</sequence>
<evidence type="ECO:0000313" key="1">
    <source>
        <dbReference type="EMBL" id="KAH6940499.1"/>
    </source>
</evidence>